<keyword evidence="1" id="KW-0472">Membrane</keyword>
<keyword evidence="1" id="KW-0812">Transmembrane</keyword>
<dbReference type="EMBL" id="BOMH01000063">
    <property type="protein sequence ID" value="GID69579.1"/>
    <property type="molecule type" value="Genomic_DNA"/>
</dbReference>
<gene>
    <name evidence="2" type="ORF">Acy02nite_74600</name>
</gene>
<feature type="transmembrane region" description="Helical" evidence="1">
    <location>
        <begin position="295"/>
        <end position="316"/>
    </location>
</feature>
<evidence type="ECO:0000313" key="3">
    <source>
        <dbReference type="Proteomes" id="UP000619479"/>
    </source>
</evidence>
<dbReference type="AlphaFoldDB" id="A0A919IPU3"/>
<feature type="transmembrane region" description="Helical" evidence="1">
    <location>
        <begin position="336"/>
        <end position="358"/>
    </location>
</feature>
<evidence type="ECO:0000313" key="2">
    <source>
        <dbReference type="EMBL" id="GID69579.1"/>
    </source>
</evidence>
<sequence length="385" mass="41723">MSNNDSEEATNSTAARKLERRYRRVLRVYPAGRRREELLDTLLEMAPPSRAWPTTRETADLVRRGLRARLGRPASRAVVVVAVMVALVTGYLAAAFAVRGAWEAVPDYPSGGKLAEITGTVFPGLQVDGSRDAGGLFHDLDEPSTLDVVRHGHEEDFGYAEYNFAPAAMYIADDYHTWMTETARRLTEAGWTVQDVSPTGATVIATGKLDESGTTLTADRGNLHLYVGAETDVVGTPVGSFYADANLTRMPAWYVPAAGALGWLAGGLIGWLLTGWASRRTERAASSRVRALTTALTGVALFFLLPLAILGLLGFVDEFWITRSPGAGPFWSLGVTWFYGCQQLGTLLGLVALVLAAFARPHHSLLPDETTKTTSKIKNQSPARE</sequence>
<dbReference type="Proteomes" id="UP000619479">
    <property type="component" value="Unassembled WGS sequence"/>
</dbReference>
<keyword evidence="3" id="KW-1185">Reference proteome</keyword>
<name>A0A919IPU3_9ACTN</name>
<proteinExistence type="predicted"/>
<accession>A0A919IPU3</accession>
<feature type="transmembrane region" description="Helical" evidence="1">
    <location>
        <begin position="253"/>
        <end position="274"/>
    </location>
</feature>
<protein>
    <submittedName>
        <fullName evidence="2">Uncharacterized protein</fullName>
    </submittedName>
</protein>
<evidence type="ECO:0000256" key="1">
    <source>
        <dbReference type="SAM" id="Phobius"/>
    </source>
</evidence>
<feature type="transmembrane region" description="Helical" evidence="1">
    <location>
        <begin position="77"/>
        <end position="98"/>
    </location>
</feature>
<comment type="caution">
    <text evidence="2">The sequence shown here is derived from an EMBL/GenBank/DDBJ whole genome shotgun (WGS) entry which is preliminary data.</text>
</comment>
<keyword evidence="1" id="KW-1133">Transmembrane helix</keyword>
<reference evidence="2" key="1">
    <citation type="submission" date="2021-01" db="EMBL/GenBank/DDBJ databases">
        <title>Whole genome shotgun sequence of Actinoplanes cyaneus NBRC 14990.</title>
        <authorList>
            <person name="Komaki H."/>
            <person name="Tamura T."/>
        </authorList>
    </citation>
    <scope>NUCLEOTIDE SEQUENCE</scope>
    <source>
        <strain evidence="2">NBRC 14990</strain>
    </source>
</reference>
<organism evidence="2 3">
    <name type="scientific">Actinoplanes cyaneus</name>
    <dbReference type="NCBI Taxonomy" id="52696"/>
    <lineage>
        <taxon>Bacteria</taxon>
        <taxon>Bacillati</taxon>
        <taxon>Actinomycetota</taxon>
        <taxon>Actinomycetes</taxon>
        <taxon>Micromonosporales</taxon>
        <taxon>Micromonosporaceae</taxon>
        <taxon>Actinoplanes</taxon>
    </lineage>
</organism>